<name>A0A381V4G8_9ZZZZ</name>
<dbReference type="AlphaFoldDB" id="A0A381V4G8"/>
<dbReference type="EMBL" id="UINC01007830">
    <property type="protein sequence ID" value="SVA35280.1"/>
    <property type="molecule type" value="Genomic_DNA"/>
</dbReference>
<accession>A0A381V4G8</accession>
<sequence length="22" mass="2504">MLFCANYTKKSGQQEECFAFAS</sequence>
<gene>
    <name evidence="1" type="ORF">METZ01_LOCUS88134</name>
</gene>
<protein>
    <submittedName>
        <fullName evidence="1">Uncharacterized protein</fullName>
    </submittedName>
</protein>
<proteinExistence type="predicted"/>
<organism evidence="1">
    <name type="scientific">marine metagenome</name>
    <dbReference type="NCBI Taxonomy" id="408172"/>
    <lineage>
        <taxon>unclassified sequences</taxon>
        <taxon>metagenomes</taxon>
        <taxon>ecological metagenomes</taxon>
    </lineage>
</organism>
<evidence type="ECO:0000313" key="1">
    <source>
        <dbReference type="EMBL" id="SVA35280.1"/>
    </source>
</evidence>
<reference evidence="1" key="1">
    <citation type="submission" date="2018-05" db="EMBL/GenBank/DDBJ databases">
        <authorList>
            <person name="Lanie J.A."/>
            <person name="Ng W.-L."/>
            <person name="Kazmierczak K.M."/>
            <person name="Andrzejewski T.M."/>
            <person name="Davidsen T.M."/>
            <person name="Wayne K.J."/>
            <person name="Tettelin H."/>
            <person name="Glass J.I."/>
            <person name="Rusch D."/>
            <person name="Podicherti R."/>
            <person name="Tsui H.-C.T."/>
            <person name="Winkler M.E."/>
        </authorList>
    </citation>
    <scope>NUCLEOTIDE SEQUENCE</scope>
</reference>